<proteinExistence type="predicted"/>
<evidence type="ECO:0000313" key="1">
    <source>
        <dbReference type="EMBL" id="PXF60749.1"/>
    </source>
</evidence>
<name>A0AC61L322_9EURY</name>
<protein>
    <submittedName>
        <fullName evidence="1">Uncharacterized protein</fullName>
    </submittedName>
</protein>
<organism evidence="1 2">
    <name type="scientific">Candidatus Methanogaster sp</name>
    <dbReference type="NCBI Taxonomy" id="3386292"/>
    <lineage>
        <taxon>Archaea</taxon>
        <taxon>Methanobacteriati</taxon>
        <taxon>Methanobacteriota</taxon>
        <taxon>Stenosarchaea group</taxon>
        <taxon>Methanomicrobia</taxon>
        <taxon>Methanosarcinales</taxon>
        <taxon>ANME-2 cluster</taxon>
        <taxon>Candidatus Methanogasteraceae</taxon>
        <taxon>Candidatus Methanogaster</taxon>
    </lineage>
</organism>
<evidence type="ECO:0000313" key="2">
    <source>
        <dbReference type="Proteomes" id="UP000248329"/>
    </source>
</evidence>
<gene>
    <name evidence="1" type="ORF">C4B59_07945</name>
</gene>
<reference evidence="1" key="1">
    <citation type="submission" date="2018-01" db="EMBL/GenBank/DDBJ databases">
        <authorList>
            <person name="Krukenberg V."/>
        </authorList>
    </citation>
    <scope>NUCLEOTIDE SEQUENCE</scope>
    <source>
        <strain evidence="1">E20ANME2</strain>
    </source>
</reference>
<dbReference type="EMBL" id="PQXF01000012">
    <property type="protein sequence ID" value="PXF60749.1"/>
    <property type="molecule type" value="Genomic_DNA"/>
</dbReference>
<sequence length="96" mass="10814">METKTICLPGDLLKGVSYRTMMEDVDEPTAIRQLLRLGVIWYAVNLYSIGKITLSEAAELSNVSLRKMLDILEEHGVTGNVTMKQQIKAIEYARNL</sequence>
<accession>A0AC61L322</accession>
<dbReference type="Proteomes" id="UP000248329">
    <property type="component" value="Unassembled WGS sequence"/>
</dbReference>
<comment type="caution">
    <text evidence="1">The sequence shown here is derived from an EMBL/GenBank/DDBJ whole genome shotgun (WGS) entry which is preliminary data.</text>
</comment>